<evidence type="ECO:0000256" key="11">
    <source>
        <dbReference type="ARBA" id="ARBA00023276"/>
    </source>
</evidence>
<evidence type="ECO:0000256" key="3">
    <source>
        <dbReference type="ARBA" id="ARBA00006659"/>
    </source>
</evidence>
<evidence type="ECO:0000313" key="13">
    <source>
        <dbReference type="EMBL" id="GJN36534.1"/>
    </source>
</evidence>
<evidence type="ECO:0000256" key="5">
    <source>
        <dbReference type="ARBA" id="ARBA00022528"/>
    </source>
</evidence>
<keyword evidence="10 12" id="KW-0472">Membrane</keyword>
<gene>
    <name evidence="13" type="primary">gb25405</name>
    <name evidence="13" type="ORF">PR202_gb25405</name>
</gene>
<dbReference type="GO" id="GO:0009535">
    <property type="term" value="C:chloroplast thylakoid membrane"/>
    <property type="evidence" value="ECO:0007669"/>
    <property type="project" value="UniProtKB-SubCell"/>
</dbReference>
<evidence type="ECO:0000256" key="8">
    <source>
        <dbReference type="ARBA" id="ARBA00022946"/>
    </source>
</evidence>
<organism evidence="13 14">
    <name type="scientific">Eleusine coracana subsp. coracana</name>
    <dbReference type="NCBI Taxonomy" id="191504"/>
    <lineage>
        <taxon>Eukaryota</taxon>
        <taxon>Viridiplantae</taxon>
        <taxon>Streptophyta</taxon>
        <taxon>Embryophyta</taxon>
        <taxon>Tracheophyta</taxon>
        <taxon>Spermatophyta</taxon>
        <taxon>Magnoliopsida</taxon>
        <taxon>Liliopsida</taxon>
        <taxon>Poales</taxon>
        <taxon>Poaceae</taxon>
        <taxon>PACMAD clade</taxon>
        <taxon>Chloridoideae</taxon>
        <taxon>Cynodonteae</taxon>
        <taxon>Eleusininae</taxon>
        <taxon>Eleusine</taxon>
    </lineage>
</organism>
<comment type="similarity">
    <text evidence="3">Belongs to the psbR family.</text>
</comment>
<keyword evidence="12" id="KW-1133">Transmembrane helix</keyword>
<dbReference type="PANTHER" id="PTHR34369">
    <property type="entry name" value="PHOTOSYSTEM II 10 KDA POLYPEPTIDE, CHLOROPLASTIC"/>
    <property type="match status" value="1"/>
</dbReference>
<evidence type="ECO:0000256" key="12">
    <source>
        <dbReference type="SAM" id="Phobius"/>
    </source>
</evidence>
<keyword evidence="5" id="KW-0150">Chloroplast</keyword>
<name>A0AAV5FLB7_ELECO</name>
<dbReference type="GO" id="GO:0009654">
    <property type="term" value="C:photosystem II oxygen evolving complex"/>
    <property type="evidence" value="ECO:0007669"/>
    <property type="project" value="InterPro"/>
</dbReference>
<evidence type="ECO:0000256" key="10">
    <source>
        <dbReference type="ARBA" id="ARBA00023136"/>
    </source>
</evidence>
<evidence type="ECO:0000256" key="6">
    <source>
        <dbReference type="ARBA" id="ARBA00022531"/>
    </source>
</evidence>
<dbReference type="Pfam" id="PF04725">
    <property type="entry name" value="PsbR"/>
    <property type="match status" value="1"/>
</dbReference>
<accession>A0AAV5FLB7</accession>
<evidence type="ECO:0000256" key="9">
    <source>
        <dbReference type="ARBA" id="ARBA00023078"/>
    </source>
</evidence>
<dbReference type="EMBL" id="BQKI01000090">
    <property type="protein sequence ID" value="GJN36534.1"/>
    <property type="molecule type" value="Genomic_DNA"/>
</dbReference>
<evidence type="ECO:0000313" key="14">
    <source>
        <dbReference type="Proteomes" id="UP001054889"/>
    </source>
</evidence>
<reference evidence="13" key="1">
    <citation type="journal article" date="2018" name="DNA Res.">
        <title>Multiple hybrid de novo genome assembly of finger millet, an orphan allotetraploid crop.</title>
        <authorList>
            <person name="Hatakeyama M."/>
            <person name="Aluri S."/>
            <person name="Balachadran M.T."/>
            <person name="Sivarajan S.R."/>
            <person name="Patrignani A."/>
            <person name="Gruter S."/>
            <person name="Poveda L."/>
            <person name="Shimizu-Inatsugi R."/>
            <person name="Baeten J."/>
            <person name="Francoijs K.J."/>
            <person name="Nataraja K.N."/>
            <person name="Reddy Y.A.N."/>
            <person name="Phadnis S."/>
            <person name="Ravikumar R.L."/>
            <person name="Schlapbach R."/>
            <person name="Sreeman S.M."/>
            <person name="Shimizu K.K."/>
        </authorList>
    </citation>
    <scope>NUCLEOTIDE SEQUENCE</scope>
</reference>
<dbReference type="AlphaFoldDB" id="A0AAV5FLB7"/>
<dbReference type="PANTHER" id="PTHR34369:SF2">
    <property type="entry name" value="PHOTOSYSTEM II 10 KDA POLYPEPTIDE, CHLOROPLASTIC"/>
    <property type="match status" value="1"/>
</dbReference>
<feature type="transmembrane region" description="Helical" evidence="12">
    <location>
        <begin position="134"/>
        <end position="153"/>
    </location>
</feature>
<keyword evidence="11" id="KW-0604">Photosystem II</keyword>
<reference evidence="13" key="2">
    <citation type="submission" date="2021-12" db="EMBL/GenBank/DDBJ databases">
        <title>Resequencing data analysis of finger millet.</title>
        <authorList>
            <person name="Hatakeyama M."/>
            <person name="Aluri S."/>
            <person name="Balachadran M.T."/>
            <person name="Sivarajan S.R."/>
            <person name="Poveda L."/>
            <person name="Shimizu-Inatsugi R."/>
            <person name="Schlapbach R."/>
            <person name="Sreeman S.M."/>
            <person name="Shimizu K.K."/>
        </authorList>
    </citation>
    <scope>NUCLEOTIDE SEQUENCE</scope>
</reference>
<evidence type="ECO:0000256" key="2">
    <source>
        <dbReference type="ARBA" id="ARBA00004334"/>
    </source>
</evidence>
<keyword evidence="6" id="KW-0602">Photosynthesis</keyword>
<evidence type="ECO:0000256" key="7">
    <source>
        <dbReference type="ARBA" id="ARBA00022640"/>
    </source>
</evidence>
<proteinExistence type="inferred from homology"/>
<comment type="function">
    <text evidence="1">Associated with the oxygen-evolving complex of photosystem II.</text>
</comment>
<comment type="subcellular location">
    <subcellularLocation>
        <location evidence="2">Plastid</location>
        <location evidence="2">Chloroplast thylakoid membrane</location>
    </subcellularLocation>
</comment>
<keyword evidence="14" id="KW-1185">Reference proteome</keyword>
<dbReference type="GO" id="GO:0015979">
    <property type="term" value="P:photosynthesis"/>
    <property type="evidence" value="ECO:0007669"/>
    <property type="project" value="UniProtKB-KW"/>
</dbReference>
<evidence type="ECO:0000256" key="4">
    <source>
        <dbReference type="ARBA" id="ARBA00018725"/>
    </source>
</evidence>
<dbReference type="Proteomes" id="UP001054889">
    <property type="component" value="Unassembled WGS sequence"/>
</dbReference>
<keyword evidence="9" id="KW-0793">Thylakoid</keyword>
<sequence length="160" mass="16297">MYIGCLACNLERQEESTAAHATSKAAVAAMAASMISSSPLIAPTRARGLPSLGRAGSSFAVVCGTGKKIKTDKPFGIGGGLTVDVDASGRKVKGKGVYQFVDKYGANVDGYSPIYKEEDWSPSGDVYVGGTTGLLIWAVTLAGLLGGGALLVYNTSALAS</sequence>
<dbReference type="InterPro" id="IPR006814">
    <property type="entry name" value="PSII_PsbR"/>
</dbReference>
<evidence type="ECO:0000256" key="1">
    <source>
        <dbReference type="ARBA" id="ARBA00002966"/>
    </source>
</evidence>
<keyword evidence="8" id="KW-0809">Transit peptide</keyword>
<keyword evidence="12" id="KW-0812">Transmembrane</keyword>
<comment type="caution">
    <text evidence="13">The sequence shown here is derived from an EMBL/GenBank/DDBJ whole genome shotgun (WGS) entry which is preliminary data.</text>
</comment>
<keyword evidence="7" id="KW-0934">Plastid</keyword>
<protein>
    <recommendedName>
        <fullName evidence="4">Photosystem II 10 kDa polypeptide, chloroplastic</fullName>
    </recommendedName>
</protein>